<comment type="similarity">
    <text evidence="7">Belongs to the NnrD/CARKD family.</text>
</comment>
<dbReference type="PROSITE" id="PS51383">
    <property type="entry name" value="YJEF_C_3"/>
    <property type="match status" value="1"/>
</dbReference>
<dbReference type="GO" id="GO:0110051">
    <property type="term" value="P:metabolite repair"/>
    <property type="evidence" value="ECO:0007669"/>
    <property type="project" value="TreeGrafter"/>
</dbReference>
<organism evidence="9 10">
    <name type="scientific">Encephalitozoon intestinalis (strain ATCC 50506)</name>
    <name type="common">Microsporidian parasite</name>
    <name type="synonym">Septata intestinalis</name>
    <dbReference type="NCBI Taxonomy" id="876142"/>
    <lineage>
        <taxon>Eukaryota</taxon>
        <taxon>Fungi</taxon>
        <taxon>Fungi incertae sedis</taxon>
        <taxon>Microsporidia</taxon>
        <taxon>Unikaryonidae</taxon>
        <taxon>Encephalitozoon</taxon>
    </lineage>
</organism>
<dbReference type="EMBL" id="CP001944">
    <property type="protein sequence ID" value="ADM11271.1"/>
    <property type="molecule type" value="Genomic_DNA"/>
</dbReference>
<dbReference type="GeneID" id="9698883"/>
<keyword evidence="4 7" id="KW-0520">NAD</keyword>
<keyword evidence="1 7" id="KW-0547">Nucleotide-binding</keyword>
<keyword evidence="2 7" id="KW-0067">ATP-binding</keyword>
<accession>E0S6D6</accession>
<dbReference type="InterPro" id="IPR029056">
    <property type="entry name" value="Ribokinase-like"/>
</dbReference>
<dbReference type="InterPro" id="IPR000631">
    <property type="entry name" value="CARKD"/>
</dbReference>
<dbReference type="AlphaFoldDB" id="E0S6D6"/>
<dbReference type="VEuPathDB" id="MicrosporidiaDB:Eint_031290"/>
<dbReference type="GO" id="GO:0046496">
    <property type="term" value="P:nicotinamide nucleotide metabolic process"/>
    <property type="evidence" value="ECO:0007669"/>
    <property type="project" value="UniProtKB-UniRule"/>
</dbReference>
<evidence type="ECO:0000256" key="5">
    <source>
        <dbReference type="ARBA" id="ARBA00023239"/>
    </source>
</evidence>
<dbReference type="HOGENOM" id="CLU_1086541_0_0_1"/>
<dbReference type="RefSeq" id="XP_003072631.1">
    <property type="nucleotide sequence ID" value="XM_003072585.1"/>
</dbReference>
<dbReference type="SUPFAM" id="SSF53613">
    <property type="entry name" value="Ribokinase-like"/>
    <property type="match status" value="1"/>
</dbReference>
<evidence type="ECO:0000256" key="3">
    <source>
        <dbReference type="ARBA" id="ARBA00022857"/>
    </source>
</evidence>
<evidence type="ECO:0000256" key="4">
    <source>
        <dbReference type="ARBA" id="ARBA00023027"/>
    </source>
</evidence>
<dbReference type="EC" id="4.2.1.93" evidence="7"/>
<evidence type="ECO:0000256" key="6">
    <source>
        <dbReference type="ARBA" id="ARBA00047472"/>
    </source>
</evidence>
<reference evidence="9 10" key="1">
    <citation type="journal article" date="2010" name="Nat. Commun.">
        <title>The complete sequence of the smallest known nuclear genome from the microsporidian Encephalitozoon intestinalis.</title>
        <authorList>
            <person name="Corradi N."/>
            <person name="Pombert J.-F."/>
            <person name="Farinelli L."/>
            <person name="Didier E.S."/>
            <person name="Keeling P.J."/>
        </authorList>
    </citation>
    <scope>NUCLEOTIDE SEQUENCE [LARGE SCALE GENOMIC DNA]</scope>
    <source>
        <strain evidence="9 10">ATCC 50506</strain>
    </source>
</reference>
<proteinExistence type="inferred from homology"/>
<evidence type="ECO:0000256" key="1">
    <source>
        <dbReference type="ARBA" id="ARBA00022741"/>
    </source>
</evidence>
<feature type="binding site" evidence="7">
    <location>
        <begin position="190"/>
        <end position="199"/>
    </location>
    <ligand>
        <name>ATP</name>
        <dbReference type="ChEBI" id="CHEBI:30616"/>
    </ligand>
</feature>
<keyword evidence="3" id="KW-0521">NADP</keyword>
<dbReference type="Proteomes" id="UP000002313">
    <property type="component" value="Chromosome III"/>
</dbReference>
<dbReference type="GO" id="GO:0005524">
    <property type="term" value="F:ATP binding"/>
    <property type="evidence" value="ECO:0007669"/>
    <property type="project" value="UniProtKB-KW"/>
</dbReference>
<feature type="domain" description="YjeF C-terminal" evidence="8">
    <location>
        <begin position="7"/>
        <end position="264"/>
    </location>
</feature>
<protein>
    <recommendedName>
        <fullName evidence="7">ATP-dependent (S)-NAD(P)H-hydrate dehydratase</fullName>
        <ecNumber evidence="7">4.2.1.93</ecNumber>
    </recommendedName>
    <alternativeName>
        <fullName evidence="7">ATP-dependent NAD(P)HX dehydratase</fullName>
    </alternativeName>
</protein>
<dbReference type="PANTHER" id="PTHR12592">
    <property type="entry name" value="ATP-DEPENDENT (S)-NAD(P)H-HYDRATE DEHYDRATASE FAMILY MEMBER"/>
    <property type="match status" value="1"/>
</dbReference>
<evidence type="ECO:0000313" key="9">
    <source>
        <dbReference type="EMBL" id="ADM11271.1"/>
    </source>
</evidence>
<comment type="catalytic activity">
    <reaction evidence="7">
        <text>(6S)-NADHX + ATP = ADP + phosphate + NADH + H(+)</text>
        <dbReference type="Rhea" id="RHEA:19017"/>
        <dbReference type="ChEBI" id="CHEBI:15378"/>
        <dbReference type="ChEBI" id="CHEBI:30616"/>
        <dbReference type="ChEBI" id="CHEBI:43474"/>
        <dbReference type="ChEBI" id="CHEBI:57945"/>
        <dbReference type="ChEBI" id="CHEBI:64074"/>
        <dbReference type="ChEBI" id="CHEBI:456216"/>
        <dbReference type="EC" id="4.2.1.93"/>
    </reaction>
</comment>
<feature type="binding site" evidence="7">
    <location>
        <position position="200"/>
    </location>
    <ligand>
        <name>(6S)-NADPHX</name>
        <dbReference type="ChEBI" id="CHEBI:64076"/>
    </ligand>
</feature>
<keyword evidence="7" id="KW-0963">Cytoplasm</keyword>
<evidence type="ECO:0000256" key="2">
    <source>
        <dbReference type="ARBA" id="ARBA00022840"/>
    </source>
</evidence>
<comment type="function">
    <text evidence="7">Catalyzes the dehydration of the S-form of NAD(P)HX at the expense of ATP, which is converted to ADP. Together with NAD(P)HX epimerase, which catalyzes the epimerization of the S- and R-forms, the enzyme allows the repair of both epimers of NAD(P)HX, a damaged form of NAD(P)H that is a result of enzymatic or heat-dependent hydration.</text>
</comment>
<dbReference type="Gene3D" id="3.40.1190.20">
    <property type="match status" value="2"/>
</dbReference>
<sequence length="266" mass="29524">MNKELEDVVSSIKSKLQALTSNKKGDSGTVLIIGGSRLYTGAPYFVSLAAFYTGCELVYVFSEEESIIPLKILLPESIVCGIEYQEWLLEKVSACVIGPGLGRPSEETQEEIRKILLHLSRRNVPVVVDGDGIRLAEKLGIENFGTVIITPNINERKHVEKIEKRFFYVLKGSTDVILWSGREIKIEDEGCPKRIGGQGDILAGTIASLVSKCKAPAMEIDVLGSILLGCMMVRKAGRLAYQKYKRGLITRDILEELKTIFKIEFE</sequence>
<evidence type="ECO:0000256" key="7">
    <source>
        <dbReference type="HAMAP-Rule" id="MF_03157"/>
    </source>
</evidence>
<dbReference type="PANTHER" id="PTHR12592:SF0">
    <property type="entry name" value="ATP-DEPENDENT (S)-NAD(P)H-HYDRATE DEHYDRATASE"/>
    <property type="match status" value="1"/>
</dbReference>
<keyword evidence="10" id="KW-1185">Reference proteome</keyword>
<comment type="cofactor">
    <cofactor evidence="7">
        <name>Mg(2+)</name>
        <dbReference type="ChEBI" id="CHEBI:18420"/>
    </cofactor>
</comment>
<gene>
    <name evidence="9" type="ORF">Eint_031290</name>
</gene>
<evidence type="ECO:0000313" key="10">
    <source>
        <dbReference type="Proteomes" id="UP000002313"/>
    </source>
</evidence>
<dbReference type="HAMAP" id="MF_01965">
    <property type="entry name" value="NADHX_dehydratase"/>
    <property type="match status" value="1"/>
</dbReference>
<comment type="catalytic activity">
    <reaction evidence="6 7">
        <text>(6S)-NADPHX + ATP = ADP + phosphate + NADPH + H(+)</text>
        <dbReference type="Rhea" id="RHEA:32231"/>
        <dbReference type="ChEBI" id="CHEBI:15378"/>
        <dbReference type="ChEBI" id="CHEBI:30616"/>
        <dbReference type="ChEBI" id="CHEBI:43474"/>
        <dbReference type="ChEBI" id="CHEBI:57783"/>
        <dbReference type="ChEBI" id="CHEBI:64076"/>
        <dbReference type="ChEBI" id="CHEBI:456216"/>
        <dbReference type="EC" id="4.2.1.93"/>
    </reaction>
</comment>
<reference evidence="9 10" key="2">
    <citation type="journal article" date="2012" name="Proc. Natl. Acad. Sci. U.S.A.">
        <title>Gain and loss of multiple functionally related, horizontally transferred genes in the reduced genomes of two microsporidian parasites.</title>
        <authorList>
            <person name="Pombert J.-F."/>
            <person name="Selman M."/>
            <person name="Burki F."/>
            <person name="Bardell F.T."/>
            <person name="Farinelli L."/>
            <person name="Solter L.F."/>
            <person name="Whitman D.W."/>
            <person name="Weiss L.M."/>
            <person name="Corradi N."/>
            <person name="Keeling P.J."/>
        </authorList>
    </citation>
    <scope>NUCLEOTIDE SEQUENCE [LARGE SCALE GENOMIC DNA]</scope>
    <source>
        <strain evidence="9 10">ATCC 50506</strain>
    </source>
</reference>
<keyword evidence="7" id="KW-0597">Phosphoprotein</keyword>
<dbReference type="GO" id="GO:0016301">
    <property type="term" value="F:kinase activity"/>
    <property type="evidence" value="ECO:0007669"/>
    <property type="project" value="UniProtKB-KW"/>
</dbReference>
<feature type="binding site" evidence="7">
    <location>
        <begin position="152"/>
        <end position="158"/>
    </location>
    <ligand>
        <name>(6S)-NADPHX</name>
        <dbReference type="ChEBI" id="CHEBI:64076"/>
    </ligand>
</feature>
<feature type="binding site" evidence="7">
    <location>
        <begin position="171"/>
        <end position="175"/>
    </location>
    <ligand>
        <name>ATP</name>
        <dbReference type="ChEBI" id="CHEBI:30616"/>
    </ligand>
</feature>
<evidence type="ECO:0000259" key="8">
    <source>
        <dbReference type="PROSITE" id="PS51383"/>
    </source>
</evidence>
<dbReference type="GO" id="GO:0047453">
    <property type="term" value="F:ATP-dependent NAD(P)H-hydrate dehydratase activity"/>
    <property type="evidence" value="ECO:0007669"/>
    <property type="project" value="UniProtKB-UniRule"/>
</dbReference>
<name>E0S6D6_ENCIT</name>
<dbReference type="Pfam" id="PF01256">
    <property type="entry name" value="Carb_kinase"/>
    <property type="match status" value="1"/>
</dbReference>
<keyword evidence="9" id="KW-0418">Kinase</keyword>
<dbReference type="KEGG" id="ein:Eint_031290"/>
<comment type="subcellular location">
    <subcellularLocation>
        <location evidence="7">Cytoplasm</location>
    </subcellularLocation>
</comment>
<dbReference type="OrthoDB" id="8110916at2759"/>
<keyword evidence="5 7" id="KW-0456">Lyase</keyword>
<dbReference type="GO" id="GO:0005737">
    <property type="term" value="C:cytoplasm"/>
    <property type="evidence" value="ECO:0007669"/>
    <property type="project" value="UniProtKB-SubCell"/>
</dbReference>
<feature type="binding site" evidence="7">
    <location>
        <position position="100"/>
    </location>
    <ligand>
        <name>(6S)-NADPHX</name>
        <dbReference type="ChEBI" id="CHEBI:64076"/>
    </ligand>
</feature>
<dbReference type="CDD" id="cd01171">
    <property type="entry name" value="YXKO-related"/>
    <property type="match status" value="1"/>
</dbReference>
<keyword evidence="9" id="KW-0808">Transferase</keyword>